<dbReference type="InterPro" id="IPR016160">
    <property type="entry name" value="Ald_DH_CS_CYS"/>
</dbReference>
<dbReference type="PANTHER" id="PTHR42804">
    <property type="entry name" value="ALDEHYDE DEHYDROGENASE"/>
    <property type="match status" value="1"/>
</dbReference>
<evidence type="ECO:0000256" key="2">
    <source>
        <dbReference type="ARBA" id="ARBA00023002"/>
    </source>
</evidence>
<protein>
    <recommendedName>
        <fullName evidence="3">aldehyde dehydrogenase (NAD(+))</fullName>
        <ecNumber evidence="3">1.2.1.3</ecNumber>
    </recommendedName>
</protein>
<sequence>MTETVESRPAADLVGAGDQPQLFIGGRWVDPHSTEKLEVFSPATGERVGSVPLADEVDVDTAVKTARAAFESGVWRNTPPAERAAVLNRAADLINERSADITNLVSAEMGATPTDVATLQQLAGTGVLQGYAAAATDFPWEERRAGLFGETLVTREAVGVVGAIIAWNVPLFLLCNKFGPALAAGCSIVLKPAPETPLNANLLAQTFVDAGVPEGVISIVPGGVAAGQALVDHPDVDKITFTGSTAAGRAIAARCGETLKRCSLELGGKSAAIVLDDVDLEANIHMLVFSAGLINAGQACVAQTRVLVPQSRHDEIVAAMVETAKSFVPGLPTAPGTTLGPLITDKQRQKVEGYVAKGKEEGATAVLDGTRPEGLDDGFYVTPTIFTGVTNDMTIAREEIFGPVISVIAYDTVDDAIAIANDSDYGLAGSIWTADVERGVEVAKQIRTGTLGINWYAIDPASPFGGYKNSGIGRENGREGLESYLEHKSILMPMGYTSES</sequence>
<dbReference type="GO" id="GO:0004029">
    <property type="term" value="F:aldehyde dehydrogenase (NAD+) activity"/>
    <property type="evidence" value="ECO:0007669"/>
    <property type="project" value="UniProtKB-EC"/>
</dbReference>
<dbReference type="Gene3D" id="3.40.309.10">
    <property type="entry name" value="Aldehyde Dehydrogenase, Chain A, domain 2"/>
    <property type="match status" value="1"/>
</dbReference>
<evidence type="ECO:0000313" key="9">
    <source>
        <dbReference type="Proteomes" id="UP000271469"/>
    </source>
</evidence>
<dbReference type="EMBL" id="CP033972">
    <property type="protein sequence ID" value="AZG47929.1"/>
    <property type="molecule type" value="Genomic_DNA"/>
</dbReference>
<dbReference type="PANTHER" id="PTHR42804:SF1">
    <property type="entry name" value="ALDEHYDE DEHYDROGENASE-RELATED"/>
    <property type="match status" value="1"/>
</dbReference>
<dbReference type="AlphaFoldDB" id="A0A3G8JTP0"/>
<dbReference type="PROSITE" id="PS00070">
    <property type="entry name" value="ALDEHYDE_DEHYDR_CYS"/>
    <property type="match status" value="1"/>
</dbReference>
<dbReference type="Pfam" id="PF00171">
    <property type="entry name" value="Aldedh"/>
    <property type="match status" value="1"/>
</dbReference>
<dbReference type="KEGG" id="gom:D7316_04541"/>
<evidence type="ECO:0000256" key="1">
    <source>
        <dbReference type="ARBA" id="ARBA00009986"/>
    </source>
</evidence>
<reference evidence="8 9" key="1">
    <citation type="submission" date="2018-11" db="EMBL/GenBank/DDBJ databases">
        <title>Gordonia insulae sp. nov., isolated from an island soil.</title>
        <authorList>
            <person name="Kim Y.S."/>
            <person name="Kim S.B."/>
        </authorList>
    </citation>
    <scope>NUCLEOTIDE SEQUENCE [LARGE SCALE GENOMIC DNA]</scope>
    <source>
        <strain evidence="8 9">MMS17-SY073</strain>
    </source>
</reference>
<dbReference type="PROSITE" id="PS00687">
    <property type="entry name" value="ALDEHYDE_DEHYDR_GLU"/>
    <property type="match status" value="1"/>
</dbReference>
<dbReference type="InterPro" id="IPR015590">
    <property type="entry name" value="Aldehyde_DH_dom"/>
</dbReference>
<dbReference type="Proteomes" id="UP000271469">
    <property type="component" value="Chromosome"/>
</dbReference>
<dbReference type="RefSeq" id="WP_124710219.1">
    <property type="nucleotide sequence ID" value="NZ_CP033972.1"/>
</dbReference>
<keyword evidence="2 6" id="KW-0560">Oxidoreductase</keyword>
<dbReference type="InterPro" id="IPR029510">
    <property type="entry name" value="Ald_DH_CS_GLU"/>
</dbReference>
<proteinExistence type="inferred from homology"/>
<organism evidence="8 9">
    <name type="scientific">Gordonia insulae</name>
    <dbReference type="NCBI Taxonomy" id="2420509"/>
    <lineage>
        <taxon>Bacteria</taxon>
        <taxon>Bacillati</taxon>
        <taxon>Actinomycetota</taxon>
        <taxon>Actinomycetes</taxon>
        <taxon>Mycobacteriales</taxon>
        <taxon>Gordoniaceae</taxon>
        <taxon>Gordonia</taxon>
    </lineage>
</organism>
<dbReference type="InterPro" id="IPR016162">
    <property type="entry name" value="Ald_DH_N"/>
</dbReference>
<dbReference type="InterPro" id="IPR016161">
    <property type="entry name" value="Ald_DH/histidinol_DH"/>
</dbReference>
<feature type="domain" description="Aldehyde dehydrogenase" evidence="7">
    <location>
        <begin position="28"/>
        <end position="490"/>
    </location>
</feature>
<evidence type="ECO:0000259" key="7">
    <source>
        <dbReference type="Pfam" id="PF00171"/>
    </source>
</evidence>
<dbReference type="InterPro" id="IPR016163">
    <property type="entry name" value="Ald_DH_C"/>
</dbReference>
<keyword evidence="9" id="KW-1185">Reference proteome</keyword>
<feature type="active site" evidence="5">
    <location>
        <position position="265"/>
    </location>
</feature>
<evidence type="ECO:0000256" key="5">
    <source>
        <dbReference type="PROSITE-ProRule" id="PRU10007"/>
    </source>
</evidence>
<comment type="similarity">
    <text evidence="1 6">Belongs to the aldehyde dehydrogenase family.</text>
</comment>
<dbReference type="Gene3D" id="3.40.605.10">
    <property type="entry name" value="Aldehyde Dehydrogenase, Chain A, domain 1"/>
    <property type="match status" value="1"/>
</dbReference>
<dbReference type="OrthoDB" id="6882680at2"/>
<evidence type="ECO:0000256" key="4">
    <source>
        <dbReference type="ARBA" id="ARBA00049194"/>
    </source>
</evidence>
<gene>
    <name evidence="8" type="primary">geoB_5</name>
    <name evidence="8" type="ORF">D7316_04541</name>
</gene>
<evidence type="ECO:0000256" key="3">
    <source>
        <dbReference type="ARBA" id="ARBA00024226"/>
    </source>
</evidence>
<evidence type="ECO:0000256" key="6">
    <source>
        <dbReference type="RuleBase" id="RU003345"/>
    </source>
</evidence>
<name>A0A3G8JTP0_9ACTN</name>
<dbReference type="FunFam" id="3.40.309.10:FF:000009">
    <property type="entry name" value="Aldehyde dehydrogenase A"/>
    <property type="match status" value="1"/>
</dbReference>
<dbReference type="SUPFAM" id="SSF53720">
    <property type="entry name" value="ALDH-like"/>
    <property type="match status" value="1"/>
</dbReference>
<accession>A0A3G8JTP0</accession>
<dbReference type="FunFam" id="3.40.605.10:FF:000007">
    <property type="entry name" value="NAD/NADP-dependent betaine aldehyde dehydrogenase"/>
    <property type="match status" value="1"/>
</dbReference>
<evidence type="ECO:0000313" key="8">
    <source>
        <dbReference type="EMBL" id="AZG47929.1"/>
    </source>
</evidence>
<dbReference type="EC" id="1.2.1.3" evidence="3"/>
<dbReference type="CDD" id="cd07139">
    <property type="entry name" value="ALDH_AldA-Rv0768"/>
    <property type="match status" value="1"/>
</dbReference>
<comment type="catalytic activity">
    <reaction evidence="4">
        <text>an aldehyde + NAD(+) + H2O = a carboxylate + NADH + 2 H(+)</text>
        <dbReference type="Rhea" id="RHEA:16185"/>
        <dbReference type="ChEBI" id="CHEBI:15377"/>
        <dbReference type="ChEBI" id="CHEBI:15378"/>
        <dbReference type="ChEBI" id="CHEBI:17478"/>
        <dbReference type="ChEBI" id="CHEBI:29067"/>
        <dbReference type="ChEBI" id="CHEBI:57540"/>
        <dbReference type="ChEBI" id="CHEBI:57945"/>
        <dbReference type="EC" id="1.2.1.3"/>
    </reaction>
</comment>